<dbReference type="InterPro" id="IPR016087">
    <property type="entry name" value="Chalcone_isomerase"/>
</dbReference>
<sequence>MSAATPAFAQRPVRRCGKTPFFIATEHHFTPAILGFCLVSAILIAPAAAQGSATAATVPGAEAARCSGEVLLRVWGFEVYTARLCAAPGFRAAEYARAPFSLELRYRRGFKAEDIARRSIEEMRRSGPIDPAQAERWRDWLARNLPDVQPGDRLTGVHEPGRGVRFYYNGRPWAEPNPDPAFAERFFGIWLAPQTSEPALREALLAPLGAS</sequence>
<feature type="domain" description="Chalcone isomerase" evidence="1">
    <location>
        <begin position="110"/>
        <end position="205"/>
    </location>
</feature>
<protein>
    <submittedName>
        <fullName evidence="2">Chalcone isomerase-like protein</fullName>
    </submittedName>
</protein>
<organism evidence="2 3">
    <name type="scientific">Tibeticola sediminis</name>
    <dbReference type="NCBI Taxonomy" id="1917811"/>
    <lineage>
        <taxon>Bacteria</taxon>
        <taxon>Pseudomonadati</taxon>
        <taxon>Pseudomonadota</taxon>
        <taxon>Betaproteobacteria</taxon>
        <taxon>Burkholderiales</taxon>
        <taxon>Comamonadaceae</taxon>
        <taxon>Tibeticola</taxon>
    </lineage>
</organism>
<dbReference type="Pfam" id="PF16036">
    <property type="entry name" value="Chalcone_3"/>
    <property type="match status" value="1"/>
</dbReference>
<keyword evidence="3" id="KW-1185">Reference proteome</keyword>
<keyword evidence="2" id="KW-0413">Isomerase</keyword>
<dbReference type="GO" id="GO:0016853">
    <property type="term" value="F:isomerase activity"/>
    <property type="evidence" value="ECO:0007669"/>
    <property type="project" value="UniProtKB-KW"/>
</dbReference>
<reference evidence="2 3" key="1">
    <citation type="submission" date="2018-11" db="EMBL/GenBank/DDBJ databases">
        <title>Genomic Encyclopedia of Type Strains, Phase IV (KMG-IV): sequencing the most valuable type-strain genomes for metagenomic binning, comparative biology and taxonomic classification.</title>
        <authorList>
            <person name="Goeker M."/>
        </authorList>
    </citation>
    <scope>NUCLEOTIDE SEQUENCE [LARGE SCALE GENOMIC DNA]</scope>
    <source>
        <strain evidence="2 3">DSM 101684</strain>
    </source>
</reference>
<comment type="caution">
    <text evidence="2">The sequence shown here is derived from an EMBL/GenBank/DDBJ whole genome shotgun (WGS) entry which is preliminary data.</text>
</comment>
<evidence type="ECO:0000313" key="2">
    <source>
        <dbReference type="EMBL" id="RPE66754.1"/>
    </source>
</evidence>
<name>A0A3N4V1G1_9BURK</name>
<dbReference type="RefSeq" id="WP_124222877.1">
    <property type="nucleotide sequence ID" value="NZ_RKQL01000004.1"/>
</dbReference>
<dbReference type="EMBL" id="RKQL01000004">
    <property type="protein sequence ID" value="RPE66754.1"/>
    <property type="molecule type" value="Genomic_DNA"/>
</dbReference>
<proteinExistence type="predicted"/>
<dbReference type="OrthoDB" id="8527419at2"/>
<dbReference type="Proteomes" id="UP000272193">
    <property type="component" value="Unassembled WGS sequence"/>
</dbReference>
<evidence type="ECO:0000313" key="3">
    <source>
        <dbReference type="Proteomes" id="UP000272193"/>
    </source>
</evidence>
<gene>
    <name evidence="2" type="ORF">EDC62_1828</name>
</gene>
<evidence type="ECO:0000259" key="1">
    <source>
        <dbReference type="Pfam" id="PF16036"/>
    </source>
</evidence>
<accession>A0A3N4V1G1</accession>
<dbReference type="AlphaFoldDB" id="A0A3N4V1G1"/>